<dbReference type="Proteomes" id="UP001428341">
    <property type="component" value="Unassembled WGS sequence"/>
</dbReference>
<sequence>MARLWGLCLSGRVLSLWHSSCCCIGFPVKVERTRHLDWRNTSWRSFANNFALYHNKSYELGKTDPPAAFNHYKKVKCIITFSCKCNI</sequence>
<comment type="caution">
    <text evidence="2">The sequence shown here is derived from an EMBL/GenBank/DDBJ whole genome shotgun (WGS) entry which is preliminary data.</text>
</comment>
<keyword evidence="1" id="KW-0732">Signal</keyword>
<proteinExistence type="predicted"/>
<dbReference type="AlphaFoldDB" id="A0AAP0QY22"/>
<evidence type="ECO:0000313" key="3">
    <source>
        <dbReference type="Proteomes" id="UP001428341"/>
    </source>
</evidence>
<dbReference type="EMBL" id="JBCGBO010000002">
    <property type="protein sequence ID" value="KAK9223137.1"/>
    <property type="molecule type" value="Genomic_DNA"/>
</dbReference>
<name>A0AAP0QY22_9ROSI</name>
<evidence type="ECO:0008006" key="4">
    <source>
        <dbReference type="Google" id="ProtNLM"/>
    </source>
</evidence>
<evidence type="ECO:0000313" key="2">
    <source>
        <dbReference type="EMBL" id="KAK9223137.1"/>
    </source>
</evidence>
<keyword evidence="3" id="KW-1185">Reference proteome</keyword>
<protein>
    <recommendedName>
        <fullName evidence="4">Secreted protein</fullName>
    </recommendedName>
</protein>
<reference evidence="2 3" key="1">
    <citation type="submission" date="2024-05" db="EMBL/GenBank/DDBJ databases">
        <title>Haplotype-resolved chromosome-level genome assembly of Huyou (Citrus changshanensis).</title>
        <authorList>
            <person name="Miao C."/>
            <person name="Chen W."/>
            <person name="Wu Y."/>
            <person name="Wang L."/>
            <person name="Zhao S."/>
            <person name="Grierson D."/>
            <person name="Xu C."/>
            <person name="Chen K."/>
        </authorList>
    </citation>
    <scope>NUCLEOTIDE SEQUENCE [LARGE SCALE GENOMIC DNA]</scope>
    <source>
        <strain evidence="2">01-14</strain>
        <tissue evidence="2">Leaf</tissue>
    </source>
</reference>
<feature type="chain" id="PRO_5043038794" description="Secreted protein" evidence="1">
    <location>
        <begin position="16"/>
        <end position="87"/>
    </location>
</feature>
<organism evidence="2 3">
    <name type="scientific">Citrus x changshan-huyou</name>
    <dbReference type="NCBI Taxonomy" id="2935761"/>
    <lineage>
        <taxon>Eukaryota</taxon>
        <taxon>Viridiplantae</taxon>
        <taxon>Streptophyta</taxon>
        <taxon>Embryophyta</taxon>
        <taxon>Tracheophyta</taxon>
        <taxon>Spermatophyta</taxon>
        <taxon>Magnoliopsida</taxon>
        <taxon>eudicotyledons</taxon>
        <taxon>Gunneridae</taxon>
        <taxon>Pentapetalae</taxon>
        <taxon>rosids</taxon>
        <taxon>malvids</taxon>
        <taxon>Sapindales</taxon>
        <taxon>Rutaceae</taxon>
        <taxon>Aurantioideae</taxon>
        <taxon>Citrus</taxon>
    </lineage>
</organism>
<gene>
    <name evidence="2" type="ORF">WN944_011579</name>
</gene>
<feature type="signal peptide" evidence="1">
    <location>
        <begin position="1"/>
        <end position="15"/>
    </location>
</feature>
<evidence type="ECO:0000256" key="1">
    <source>
        <dbReference type="SAM" id="SignalP"/>
    </source>
</evidence>
<accession>A0AAP0QY22</accession>